<protein>
    <recommendedName>
        <fullName evidence="8">EF-hand domain-containing protein</fullName>
    </recommendedName>
</protein>
<keyword evidence="5 7" id="KW-0472">Membrane</keyword>
<feature type="region of interest" description="Disordered" evidence="6">
    <location>
        <begin position="266"/>
        <end position="306"/>
    </location>
</feature>
<dbReference type="GO" id="GO:0016887">
    <property type="term" value="F:ATP hydrolysis activity"/>
    <property type="evidence" value="ECO:0007669"/>
    <property type="project" value="InterPro"/>
</dbReference>
<evidence type="ECO:0000256" key="5">
    <source>
        <dbReference type="ARBA" id="ARBA00023136"/>
    </source>
</evidence>
<dbReference type="InterPro" id="IPR013525">
    <property type="entry name" value="ABC2_TM"/>
</dbReference>
<dbReference type="Pfam" id="PF00005">
    <property type="entry name" value="ABC_tran"/>
    <property type="match status" value="1"/>
</dbReference>
<dbReference type="GO" id="GO:0005524">
    <property type="term" value="F:ATP binding"/>
    <property type="evidence" value="ECO:0007669"/>
    <property type="project" value="InterPro"/>
</dbReference>
<sequence>MKIWSQIGLCTFDGTQGLTTTKKSVGVHFFRGRVYDSQNGKSCHQADWKALRGALVGCLALMRRKSSSGVFTRTDAKAVAQSFLQNLQVQSLGQRDRKLTIVALIASTLFLRTNMHRNSVEDGGIYAGALFFSVIITLFNGMAELSMTIARLPVFYKQRDLLFYPPCAYALPAWILKIPISCIEAAVWVFITYYIIGFDPNVGRLFREYLLLALVNQMAFALFRFIAVTGRNMVIANTFGSCALLTLFALGGFVLSRAFGKSQAIKTEESESTEHNDRTEEGTQLRQRRNNSTHDTEIEYGDEIRTGSTLSNSSSLVIDAAIVANKSRQKGMVLPFEPHSITFDDIIYSVDMPQEMKNQGVLGDKLVLLEGVSGAFRPDILTALMGVSGAGKTTLMDVLAGRKTGGYIEGNITISGYPKKQETFARICGYCEQNDIHSPHVTVYESLVYSVWLRLSSEVRFETRQLGLYMDFIADVDKDGSGAIDFDEFVHMMTAKIGERDTKAKLMKAFHILILWFTSLV</sequence>
<evidence type="ECO:0000313" key="10">
    <source>
        <dbReference type="Proteomes" id="UP001459277"/>
    </source>
</evidence>
<evidence type="ECO:0000256" key="4">
    <source>
        <dbReference type="ARBA" id="ARBA00022989"/>
    </source>
</evidence>
<dbReference type="InterPro" id="IPR002048">
    <property type="entry name" value="EF_hand_dom"/>
</dbReference>
<dbReference type="InterPro" id="IPR018247">
    <property type="entry name" value="EF_Hand_1_Ca_BS"/>
</dbReference>
<dbReference type="SUPFAM" id="SSF52540">
    <property type="entry name" value="P-loop containing nucleoside triphosphate hydrolases"/>
    <property type="match status" value="1"/>
</dbReference>
<dbReference type="Gene3D" id="1.10.238.10">
    <property type="entry name" value="EF-hand"/>
    <property type="match status" value="1"/>
</dbReference>
<dbReference type="GO" id="GO:0005509">
    <property type="term" value="F:calcium ion binding"/>
    <property type="evidence" value="ECO:0007669"/>
    <property type="project" value="InterPro"/>
</dbReference>
<evidence type="ECO:0000256" key="7">
    <source>
        <dbReference type="SAM" id="Phobius"/>
    </source>
</evidence>
<dbReference type="InterPro" id="IPR027417">
    <property type="entry name" value="P-loop_NTPase"/>
</dbReference>
<dbReference type="EMBL" id="JAZDWU010000011">
    <property type="protein sequence ID" value="KAK9986056.1"/>
    <property type="molecule type" value="Genomic_DNA"/>
</dbReference>
<feature type="transmembrane region" description="Helical" evidence="7">
    <location>
        <begin position="169"/>
        <end position="196"/>
    </location>
</feature>
<dbReference type="SMART" id="SM00054">
    <property type="entry name" value="EFh"/>
    <property type="match status" value="1"/>
</dbReference>
<dbReference type="Proteomes" id="UP001459277">
    <property type="component" value="Unassembled WGS sequence"/>
</dbReference>
<feature type="compositionally biased region" description="Basic and acidic residues" evidence="6">
    <location>
        <begin position="292"/>
        <end position="305"/>
    </location>
</feature>
<dbReference type="GO" id="GO:0140359">
    <property type="term" value="F:ABC-type transporter activity"/>
    <property type="evidence" value="ECO:0007669"/>
    <property type="project" value="InterPro"/>
</dbReference>
<name>A0AAW2BJ23_9ROSI</name>
<evidence type="ECO:0000313" key="9">
    <source>
        <dbReference type="EMBL" id="KAK9986056.1"/>
    </source>
</evidence>
<dbReference type="CDD" id="cd00051">
    <property type="entry name" value="EFh"/>
    <property type="match status" value="1"/>
</dbReference>
<dbReference type="Pfam" id="PF00036">
    <property type="entry name" value="EF-hand_1"/>
    <property type="match status" value="1"/>
</dbReference>
<feature type="transmembrane region" description="Helical" evidence="7">
    <location>
        <begin position="208"/>
        <end position="227"/>
    </location>
</feature>
<evidence type="ECO:0000259" key="8">
    <source>
        <dbReference type="PROSITE" id="PS50222"/>
    </source>
</evidence>
<feature type="domain" description="EF-hand" evidence="8">
    <location>
        <begin position="464"/>
        <end position="499"/>
    </location>
</feature>
<dbReference type="Gene3D" id="3.40.50.300">
    <property type="entry name" value="P-loop containing nucleotide triphosphate hydrolases"/>
    <property type="match status" value="1"/>
</dbReference>
<dbReference type="PANTHER" id="PTHR48040:SF49">
    <property type="entry name" value="ABC TRANSPORTER DOMAIN-CONTAINING PROTEIN"/>
    <property type="match status" value="1"/>
</dbReference>
<feature type="transmembrane region" description="Helical" evidence="7">
    <location>
        <begin position="125"/>
        <end position="149"/>
    </location>
</feature>
<keyword evidence="4 7" id="KW-1133">Transmembrane helix</keyword>
<dbReference type="PANTHER" id="PTHR48040">
    <property type="entry name" value="PLEIOTROPIC DRUG RESISTANCE PROTEIN 1-LIKE ISOFORM X1"/>
    <property type="match status" value="1"/>
</dbReference>
<dbReference type="AlphaFoldDB" id="A0AAW2BJ23"/>
<keyword evidence="10" id="KW-1185">Reference proteome</keyword>
<dbReference type="SUPFAM" id="SSF47473">
    <property type="entry name" value="EF-hand"/>
    <property type="match status" value="1"/>
</dbReference>
<dbReference type="InterPro" id="IPR003439">
    <property type="entry name" value="ABC_transporter-like_ATP-bd"/>
</dbReference>
<feature type="compositionally biased region" description="Basic and acidic residues" evidence="6">
    <location>
        <begin position="266"/>
        <end position="283"/>
    </location>
</feature>
<evidence type="ECO:0000256" key="6">
    <source>
        <dbReference type="SAM" id="MobiDB-lite"/>
    </source>
</evidence>
<dbReference type="InterPro" id="IPR011992">
    <property type="entry name" value="EF-hand-dom_pair"/>
</dbReference>
<organism evidence="9 10">
    <name type="scientific">Lithocarpus litseifolius</name>
    <dbReference type="NCBI Taxonomy" id="425828"/>
    <lineage>
        <taxon>Eukaryota</taxon>
        <taxon>Viridiplantae</taxon>
        <taxon>Streptophyta</taxon>
        <taxon>Embryophyta</taxon>
        <taxon>Tracheophyta</taxon>
        <taxon>Spermatophyta</taxon>
        <taxon>Magnoliopsida</taxon>
        <taxon>eudicotyledons</taxon>
        <taxon>Gunneridae</taxon>
        <taxon>Pentapetalae</taxon>
        <taxon>rosids</taxon>
        <taxon>fabids</taxon>
        <taxon>Fagales</taxon>
        <taxon>Fagaceae</taxon>
        <taxon>Lithocarpus</taxon>
    </lineage>
</organism>
<dbReference type="Pfam" id="PF01061">
    <property type="entry name" value="ABC2_membrane"/>
    <property type="match status" value="1"/>
</dbReference>
<proteinExistence type="predicted"/>
<evidence type="ECO:0000256" key="2">
    <source>
        <dbReference type="ARBA" id="ARBA00022692"/>
    </source>
</evidence>
<dbReference type="PROSITE" id="PS50222">
    <property type="entry name" value="EF_HAND_2"/>
    <property type="match status" value="1"/>
</dbReference>
<accession>A0AAW2BJ23</accession>
<comment type="caution">
    <text evidence="9">The sequence shown here is derived from an EMBL/GenBank/DDBJ whole genome shotgun (WGS) entry which is preliminary data.</text>
</comment>
<dbReference type="GO" id="GO:0016020">
    <property type="term" value="C:membrane"/>
    <property type="evidence" value="ECO:0007669"/>
    <property type="project" value="UniProtKB-SubCell"/>
</dbReference>
<feature type="transmembrane region" description="Helical" evidence="7">
    <location>
        <begin position="233"/>
        <end position="256"/>
    </location>
</feature>
<comment type="subcellular location">
    <subcellularLocation>
        <location evidence="1">Membrane</location>
        <topology evidence="1">Multi-pass membrane protein</topology>
    </subcellularLocation>
</comment>
<evidence type="ECO:0000256" key="3">
    <source>
        <dbReference type="ARBA" id="ARBA00022837"/>
    </source>
</evidence>
<keyword evidence="2 7" id="KW-0812">Transmembrane</keyword>
<gene>
    <name evidence="9" type="ORF">SO802_031007</name>
</gene>
<dbReference type="PROSITE" id="PS00018">
    <property type="entry name" value="EF_HAND_1"/>
    <property type="match status" value="1"/>
</dbReference>
<evidence type="ECO:0000256" key="1">
    <source>
        <dbReference type="ARBA" id="ARBA00004141"/>
    </source>
</evidence>
<keyword evidence="3" id="KW-0106">Calcium</keyword>
<reference evidence="9 10" key="1">
    <citation type="submission" date="2024-01" db="EMBL/GenBank/DDBJ databases">
        <title>A telomere-to-telomere, gap-free genome of sweet tea (Lithocarpus litseifolius).</title>
        <authorList>
            <person name="Zhou J."/>
        </authorList>
    </citation>
    <scope>NUCLEOTIDE SEQUENCE [LARGE SCALE GENOMIC DNA]</scope>
    <source>
        <strain evidence="9">Zhou-2022a</strain>
        <tissue evidence="9">Leaf</tissue>
    </source>
</reference>
<dbReference type="FunFam" id="3.40.50.300:FF:003489">
    <property type="entry name" value="ABC transporter G family member 39"/>
    <property type="match status" value="1"/>
</dbReference>